<dbReference type="Proteomes" id="UP001459277">
    <property type="component" value="Unassembled WGS sequence"/>
</dbReference>
<organism evidence="2 3">
    <name type="scientific">Lithocarpus litseifolius</name>
    <dbReference type="NCBI Taxonomy" id="425828"/>
    <lineage>
        <taxon>Eukaryota</taxon>
        <taxon>Viridiplantae</taxon>
        <taxon>Streptophyta</taxon>
        <taxon>Embryophyta</taxon>
        <taxon>Tracheophyta</taxon>
        <taxon>Spermatophyta</taxon>
        <taxon>Magnoliopsida</taxon>
        <taxon>eudicotyledons</taxon>
        <taxon>Gunneridae</taxon>
        <taxon>Pentapetalae</taxon>
        <taxon>rosids</taxon>
        <taxon>fabids</taxon>
        <taxon>Fagales</taxon>
        <taxon>Fagaceae</taxon>
        <taxon>Lithocarpus</taxon>
    </lineage>
</organism>
<feature type="region of interest" description="Disordered" evidence="1">
    <location>
        <begin position="1"/>
        <end position="50"/>
    </location>
</feature>
<gene>
    <name evidence="2" type="ORF">SO802_015897</name>
</gene>
<feature type="compositionally biased region" description="Basic and acidic residues" evidence="1">
    <location>
        <begin position="35"/>
        <end position="44"/>
    </location>
</feature>
<feature type="compositionally biased region" description="Gly residues" evidence="1">
    <location>
        <begin position="20"/>
        <end position="30"/>
    </location>
</feature>
<protein>
    <submittedName>
        <fullName evidence="2">Uncharacterized protein</fullName>
    </submittedName>
</protein>
<comment type="caution">
    <text evidence="2">The sequence shown here is derived from an EMBL/GenBank/DDBJ whole genome shotgun (WGS) entry which is preliminary data.</text>
</comment>
<evidence type="ECO:0000256" key="1">
    <source>
        <dbReference type="SAM" id="MobiDB-lite"/>
    </source>
</evidence>
<dbReference type="EMBL" id="JAZDWU010000005">
    <property type="protein sequence ID" value="KAL0002116.1"/>
    <property type="molecule type" value="Genomic_DNA"/>
</dbReference>
<proteinExistence type="predicted"/>
<reference evidence="2 3" key="1">
    <citation type="submission" date="2024-01" db="EMBL/GenBank/DDBJ databases">
        <title>A telomere-to-telomere, gap-free genome of sweet tea (Lithocarpus litseifolius).</title>
        <authorList>
            <person name="Zhou J."/>
        </authorList>
    </citation>
    <scope>NUCLEOTIDE SEQUENCE [LARGE SCALE GENOMIC DNA]</scope>
    <source>
        <strain evidence="2">Zhou-2022a</strain>
        <tissue evidence="2">Leaf</tissue>
    </source>
</reference>
<sequence length="135" mass="12968">MSAGADGYRSREVPRRSAAAGGGGGGFGEGGAEEGVERGKERPGADVGGGGGGVKVGGFGFFDLVLLFEGVDAVFTLDIGAEGLGEGGGGVTGVDGGGDFLPVALAEVAAVEVQVTVTPRLDQCAGCVLAPTVLA</sequence>
<evidence type="ECO:0000313" key="3">
    <source>
        <dbReference type="Proteomes" id="UP001459277"/>
    </source>
</evidence>
<accession>A0AAW2CYL9</accession>
<evidence type="ECO:0000313" key="2">
    <source>
        <dbReference type="EMBL" id="KAL0002116.1"/>
    </source>
</evidence>
<dbReference type="AlphaFoldDB" id="A0AAW2CYL9"/>
<name>A0AAW2CYL9_9ROSI</name>
<keyword evidence="3" id="KW-1185">Reference proteome</keyword>